<feature type="signal peptide" evidence="1">
    <location>
        <begin position="1"/>
        <end position="21"/>
    </location>
</feature>
<gene>
    <name evidence="2" type="ORF">GT347_14290</name>
</gene>
<keyword evidence="1" id="KW-0732">Signal</keyword>
<protein>
    <recommendedName>
        <fullName evidence="4">Beta/Gamma crystallin</fullName>
    </recommendedName>
</protein>
<evidence type="ECO:0000313" key="2">
    <source>
        <dbReference type="EMBL" id="QHI99050.1"/>
    </source>
</evidence>
<dbReference type="EMBL" id="CP047650">
    <property type="protein sequence ID" value="QHI99050.1"/>
    <property type="molecule type" value="Genomic_DNA"/>
</dbReference>
<reference evidence="2 3" key="1">
    <citation type="submission" date="2020-01" db="EMBL/GenBank/DDBJ databases">
        <title>Genome sequencing of strain KACC 21265.</title>
        <authorList>
            <person name="Heo J."/>
            <person name="Kim S.-J."/>
            <person name="Kim J.-S."/>
            <person name="Hong S.-B."/>
            <person name="Kwon S.-W."/>
        </authorList>
    </citation>
    <scope>NUCLEOTIDE SEQUENCE [LARGE SCALE GENOMIC DNA]</scope>
    <source>
        <strain evidence="2 3">KACC 21265</strain>
    </source>
</reference>
<dbReference type="KEGG" id="xyk:GT347_14290"/>
<dbReference type="Proteomes" id="UP000464787">
    <property type="component" value="Chromosome"/>
</dbReference>
<proteinExistence type="predicted"/>
<evidence type="ECO:0000313" key="3">
    <source>
        <dbReference type="Proteomes" id="UP000464787"/>
    </source>
</evidence>
<organism evidence="2 3">
    <name type="scientific">Xylophilus rhododendri</name>
    <dbReference type="NCBI Taxonomy" id="2697032"/>
    <lineage>
        <taxon>Bacteria</taxon>
        <taxon>Pseudomonadati</taxon>
        <taxon>Pseudomonadota</taxon>
        <taxon>Betaproteobacteria</taxon>
        <taxon>Burkholderiales</taxon>
        <taxon>Xylophilus</taxon>
    </lineage>
</organism>
<keyword evidence="3" id="KW-1185">Reference proteome</keyword>
<evidence type="ECO:0008006" key="4">
    <source>
        <dbReference type="Google" id="ProtNLM"/>
    </source>
</evidence>
<dbReference type="Gene3D" id="2.60.20.10">
    <property type="entry name" value="Crystallins"/>
    <property type="match status" value="1"/>
</dbReference>
<dbReference type="RefSeq" id="WP_160552805.1">
    <property type="nucleotide sequence ID" value="NZ_CP047650.1"/>
</dbReference>
<feature type="chain" id="PRO_5032926014" description="Beta/Gamma crystallin" evidence="1">
    <location>
        <begin position="22"/>
        <end position="151"/>
    </location>
</feature>
<accession>A0A857J507</accession>
<name>A0A857J507_9BURK</name>
<dbReference type="AlphaFoldDB" id="A0A857J507"/>
<sequence>MKTLHKFLGAALTLGASMAFAQTAAPVPAGGVAANGDNQPAPVILLVPVEVSNRALEGGCWVQFYEKKDFKGDIVTLVGPSQLAALDKGTAKQLRRDIDSIVTGPKTTLHVYEHRLFKDRKVDFAANTRDANVRKTLGFGGRIESMQIDCQ</sequence>
<evidence type="ECO:0000256" key="1">
    <source>
        <dbReference type="SAM" id="SignalP"/>
    </source>
</evidence>